<protein>
    <recommendedName>
        <fullName evidence="3">Head-tail adaptor protein</fullName>
    </recommendedName>
</protein>
<organism evidence="1 2">
    <name type="scientific">Clostridium kluyveri</name>
    <dbReference type="NCBI Taxonomy" id="1534"/>
    <lineage>
        <taxon>Bacteria</taxon>
        <taxon>Bacillati</taxon>
        <taxon>Bacillota</taxon>
        <taxon>Clostridia</taxon>
        <taxon>Eubacteriales</taxon>
        <taxon>Clostridiaceae</taxon>
        <taxon>Clostridium</taxon>
    </lineage>
</organism>
<dbReference type="Gene3D" id="2.40.10.270">
    <property type="entry name" value="Bacteriophage SPP1 head-tail adaptor protein"/>
    <property type="match status" value="1"/>
</dbReference>
<proteinExistence type="predicted"/>
<evidence type="ECO:0008006" key="3">
    <source>
        <dbReference type="Google" id="ProtNLM"/>
    </source>
</evidence>
<dbReference type="Proteomes" id="UP000184604">
    <property type="component" value="Chromosome"/>
</dbReference>
<sequence length="111" mass="13315">MNDMKNRKINILHYVEYENELGETDKKLDYLVKNIWAYYRHATTKETQQAIIANTEVQAVFKINWRNDIDLDCIIEYNGKKYYITDIDDLEGYKSDLKITAYTKDNYNENN</sequence>
<dbReference type="AlphaFoldDB" id="A0A1L5F2S1"/>
<evidence type="ECO:0000313" key="2">
    <source>
        <dbReference type="Proteomes" id="UP000184604"/>
    </source>
</evidence>
<gene>
    <name evidence="1" type="ORF">BS101_00205</name>
</gene>
<dbReference type="Pfam" id="PF05521">
    <property type="entry name" value="Phage_HCP"/>
    <property type="match status" value="1"/>
</dbReference>
<name>A0A1L5F2S1_CLOKL</name>
<dbReference type="InterPro" id="IPR038666">
    <property type="entry name" value="SSP1_head-tail_sf"/>
</dbReference>
<accession>A0A1L5F2S1</accession>
<dbReference type="InterPro" id="IPR008767">
    <property type="entry name" value="Phage_SPP1_head-tail_adaptor"/>
</dbReference>
<reference evidence="1 2" key="1">
    <citation type="submission" date="2016-12" db="EMBL/GenBank/DDBJ databases">
        <title>Complete genome sequence of Clostridium kluyveri JZZ isolated from the pit mud of a Chinese flavor liquor-making factory.</title>
        <authorList>
            <person name="Wang Y."/>
        </authorList>
    </citation>
    <scope>NUCLEOTIDE SEQUENCE [LARGE SCALE GENOMIC DNA]</scope>
    <source>
        <strain evidence="1 2">JZZ</strain>
    </source>
</reference>
<dbReference type="RefSeq" id="WP_073537014.1">
    <property type="nucleotide sequence ID" value="NZ_CP018335.1"/>
</dbReference>
<dbReference type="NCBIfam" id="TIGR01563">
    <property type="entry name" value="gp16_SPP1"/>
    <property type="match status" value="1"/>
</dbReference>
<dbReference type="EMBL" id="CP018335">
    <property type="protein sequence ID" value="APM37294.1"/>
    <property type="molecule type" value="Genomic_DNA"/>
</dbReference>
<evidence type="ECO:0000313" key="1">
    <source>
        <dbReference type="EMBL" id="APM37294.1"/>
    </source>
</evidence>
<dbReference type="OrthoDB" id="9808209at2"/>